<dbReference type="InterPro" id="IPR002347">
    <property type="entry name" value="SDR_fam"/>
</dbReference>
<evidence type="ECO:0000256" key="2">
    <source>
        <dbReference type="ARBA" id="ARBA00023002"/>
    </source>
</evidence>
<keyword evidence="2" id="KW-0560">Oxidoreductase</keyword>
<name>A0ABT1UPA2_9ACTN</name>
<organism evidence="5 6">
    <name type="scientific">Streptomyces rugosispiralis</name>
    <dbReference type="NCBI Taxonomy" id="2967341"/>
    <lineage>
        <taxon>Bacteria</taxon>
        <taxon>Bacillati</taxon>
        <taxon>Actinomycetota</taxon>
        <taxon>Actinomycetes</taxon>
        <taxon>Kitasatosporales</taxon>
        <taxon>Streptomycetaceae</taxon>
        <taxon>Streptomyces</taxon>
    </lineage>
</organism>
<gene>
    <name evidence="5" type="ORF">NP777_01575</name>
</gene>
<dbReference type="RefSeq" id="WP_256648158.1">
    <property type="nucleotide sequence ID" value="NZ_JANIAA010000001.1"/>
</dbReference>
<sequence>MTKMKLLVVGANGGLGRQLVTHSLERGHQVTALVRRGAGQAETPGPRIVEGAVGDDLAAVRRAVDGQDAIVSALGNPLWLKARTGSAVMARATANLVAAMHLHRVRRIAMPLAWGSGASRQHTAWPLKALTRLLIRRDYQDFDTAEAILAASGLDFTIACFGSLTDQPASPAWAAHPDIKTPSPLAISRADLAQCLLDAVESPAPPPTASRSAAHRKDDAPLNLTGKTIVLTGASSGLGAEAARLLSAQGAALHLVGRDEKRTRAIGEDLHAPTYTADFTSLSQTRGLAARLARAVPNIDVLALNAGGVMPPRLTDDGIDANFQANALAPWLLMTQLAGPLGTGRVLLTNSRSHANAVLSPQNLAAALAGEPRVTGHRTYAPGQARRRSAATGVPPPQSGRGRRRLPPRTAVRQTGMGEEDGTPADGGNGHVRAGQRLAQQARQIRGPRLAGNPADAPGDAGIQRETSRGAGDDDHAFLVHVHGGGRGELDRRESTDHFPCAFGTDELGGHLSAGELARGVEDFEGTKDIEGVEAVVERDLYVHDTSPLSGHSQEERSVLQRRRQKGKPVSPASGAARERSR</sequence>
<protein>
    <submittedName>
        <fullName evidence="5">SDR family NAD(P)-dependent oxidoreductase</fullName>
    </submittedName>
</protein>
<keyword evidence="6" id="KW-1185">Reference proteome</keyword>
<evidence type="ECO:0000256" key="3">
    <source>
        <dbReference type="SAM" id="MobiDB-lite"/>
    </source>
</evidence>
<dbReference type="PANTHER" id="PTHR24320">
    <property type="entry name" value="RETINOL DEHYDROGENASE"/>
    <property type="match status" value="1"/>
</dbReference>
<dbReference type="PANTHER" id="PTHR24320:SF148">
    <property type="entry name" value="NAD(P)-BINDING ROSSMANN-FOLD SUPERFAMILY PROTEIN"/>
    <property type="match status" value="1"/>
</dbReference>
<accession>A0ABT1UPA2</accession>
<dbReference type="SUPFAM" id="SSF51735">
    <property type="entry name" value="NAD(P)-binding Rossmann-fold domains"/>
    <property type="match status" value="2"/>
</dbReference>
<proteinExistence type="inferred from homology"/>
<feature type="compositionally biased region" description="Low complexity" evidence="3">
    <location>
        <begin position="448"/>
        <end position="462"/>
    </location>
</feature>
<dbReference type="EMBL" id="JANIAA010000001">
    <property type="protein sequence ID" value="MCQ8186964.1"/>
    <property type="molecule type" value="Genomic_DNA"/>
</dbReference>
<feature type="domain" description="NAD(P)-binding" evidence="4">
    <location>
        <begin position="10"/>
        <end position="203"/>
    </location>
</feature>
<feature type="region of interest" description="Disordered" evidence="3">
    <location>
        <begin position="448"/>
        <end position="474"/>
    </location>
</feature>
<comment type="similarity">
    <text evidence="1">Belongs to the short-chain dehydrogenases/reductases (SDR) family.</text>
</comment>
<evidence type="ECO:0000256" key="1">
    <source>
        <dbReference type="ARBA" id="ARBA00006484"/>
    </source>
</evidence>
<dbReference type="Pfam" id="PF00106">
    <property type="entry name" value="adh_short"/>
    <property type="match status" value="1"/>
</dbReference>
<dbReference type="Proteomes" id="UP001204746">
    <property type="component" value="Unassembled WGS sequence"/>
</dbReference>
<dbReference type="Pfam" id="PF13460">
    <property type="entry name" value="NAD_binding_10"/>
    <property type="match status" value="1"/>
</dbReference>
<feature type="region of interest" description="Disordered" evidence="3">
    <location>
        <begin position="544"/>
        <end position="582"/>
    </location>
</feature>
<reference evidence="5 6" key="1">
    <citation type="submission" date="2022-07" db="EMBL/GenBank/DDBJ databases">
        <authorList>
            <person name="Phongsopitanun W."/>
            <person name="Tanasupawat S."/>
        </authorList>
    </citation>
    <scope>NUCLEOTIDE SEQUENCE [LARGE SCALE GENOMIC DNA]</scope>
    <source>
        <strain evidence="5 6">RCU-064</strain>
    </source>
</reference>
<evidence type="ECO:0000313" key="5">
    <source>
        <dbReference type="EMBL" id="MCQ8186964.1"/>
    </source>
</evidence>
<dbReference type="Gene3D" id="3.40.50.720">
    <property type="entry name" value="NAD(P)-binding Rossmann-like Domain"/>
    <property type="match status" value="2"/>
</dbReference>
<feature type="region of interest" description="Disordered" evidence="3">
    <location>
        <begin position="369"/>
        <end position="432"/>
    </location>
</feature>
<evidence type="ECO:0000313" key="6">
    <source>
        <dbReference type="Proteomes" id="UP001204746"/>
    </source>
</evidence>
<dbReference type="InterPro" id="IPR036291">
    <property type="entry name" value="NAD(P)-bd_dom_sf"/>
</dbReference>
<dbReference type="InterPro" id="IPR016040">
    <property type="entry name" value="NAD(P)-bd_dom"/>
</dbReference>
<evidence type="ECO:0000259" key="4">
    <source>
        <dbReference type="Pfam" id="PF13460"/>
    </source>
</evidence>
<comment type="caution">
    <text evidence="5">The sequence shown here is derived from an EMBL/GenBank/DDBJ whole genome shotgun (WGS) entry which is preliminary data.</text>
</comment>